<evidence type="ECO:0000313" key="4">
    <source>
        <dbReference type="Proteomes" id="UP001152797"/>
    </source>
</evidence>
<evidence type="ECO:0000256" key="1">
    <source>
        <dbReference type="SAM" id="MobiDB-lite"/>
    </source>
</evidence>
<feature type="region of interest" description="Disordered" evidence="1">
    <location>
        <begin position="14"/>
        <end position="46"/>
    </location>
</feature>
<dbReference type="EMBL" id="CAMXCT010002874">
    <property type="protein sequence ID" value="CAI4001012.1"/>
    <property type="molecule type" value="Genomic_DNA"/>
</dbReference>
<dbReference type="OrthoDB" id="418754at2759"/>
<reference evidence="3 4" key="2">
    <citation type="submission" date="2024-05" db="EMBL/GenBank/DDBJ databases">
        <authorList>
            <person name="Chen Y."/>
            <person name="Shah S."/>
            <person name="Dougan E. K."/>
            <person name="Thang M."/>
            <person name="Chan C."/>
        </authorList>
    </citation>
    <scope>NUCLEOTIDE SEQUENCE [LARGE SCALE GENOMIC DNA]</scope>
</reference>
<accession>A0A9P1CYJ6</accession>
<keyword evidence="4" id="KW-1185">Reference proteome</keyword>
<gene>
    <name evidence="2" type="ORF">C1SCF055_LOCUS27089</name>
</gene>
<comment type="caution">
    <text evidence="2">The sequence shown here is derived from an EMBL/GenBank/DDBJ whole genome shotgun (WGS) entry which is preliminary data.</text>
</comment>
<name>A0A9P1CYJ6_9DINO</name>
<sequence length="272" mass="30817">MAIQRIKDLERELRRAKRGADNGGDNDDEGDAKDDEGEDEPIKYPDGTAVISADALRMRLRRLCSLKKSGKSHVSDEVRKDYLGGGEKREWLEIALLEAIKVHGTDRKLYNRVKERQWKYNPSVPEFFVEDETTTCLRRSDLTREVATTEVEDKTSATAPDTSRLGLEIPSENIKPELVGHKVAPDLEKFMTSVQNRVNGVCEMISVLTDVEIPVAARKVGYTTLSNKLEKCQNQLEECYSRLASILTDIQMEGLDQLHNTDPKMKQFLGKY</sequence>
<dbReference type="EMBL" id="CAMXCT020002874">
    <property type="protein sequence ID" value="CAL1154387.1"/>
    <property type="molecule type" value="Genomic_DNA"/>
</dbReference>
<dbReference type="Proteomes" id="UP001152797">
    <property type="component" value="Unassembled WGS sequence"/>
</dbReference>
<organism evidence="2">
    <name type="scientific">Cladocopium goreaui</name>
    <dbReference type="NCBI Taxonomy" id="2562237"/>
    <lineage>
        <taxon>Eukaryota</taxon>
        <taxon>Sar</taxon>
        <taxon>Alveolata</taxon>
        <taxon>Dinophyceae</taxon>
        <taxon>Suessiales</taxon>
        <taxon>Symbiodiniaceae</taxon>
        <taxon>Cladocopium</taxon>
    </lineage>
</organism>
<feature type="compositionally biased region" description="Acidic residues" evidence="1">
    <location>
        <begin position="24"/>
        <end position="39"/>
    </location>
</feature>
<proteinExistence type="predicted"/>
<reference evidence="2" key="1">
    <citation type="submission" date="2022-10" db="EMBL/GenBank/DDBJ databases">
        <authorList>
            <person name="Chen Y."/>
            <person name="Dougan E. K."/>
            <person name="Chan C."/>
            <person name="Rhodes N."/>
            <person name="Thang M."/>
        </authorList>
    </citation>
    <scope>NUCLEOTIDE SEQUENCE</scope>
</reference>
<evidence type="ECO:0000313" key="2">
    <source>
        <dbReference type="EMBL" id="CAI4001012.1"/>
    </source>
</evidence>
<evidence type="ECO:0000313" key="3">
    <source>
        <dbReference type="EMBL" id="CAL4788324.1"/>
    </source>
</evidence>
<dbReference type="EMBL" id="CAMXCT030002874">
    <property type="protein sequence ID" value="CAL4788324.1"/>
    <property type="molecule type" value="Genomic_DNA"/>
</dbReference>
<dbReference type="AlphaFoldDB" id="A0A9P1CYJ6"/>
<protein>
    <submittedName>
        <fullName evidence="2">Uncharacterized protein</fullName>
    </submittedName>
</protein>